<accession>A0A8H4TT36</accession>
<feature type="compositionally biased region" description="Polar residues" evidence="1">
    <location>
        <begin position="143"/>
        <end position="154"/>
    </location>
</feature>
<reference evidence="3" key="1">
    <citation type="journal article" date="2020" name="BMC Genomics">
        <title>Correction to: Identification and distribution of gene clusters required for synthesis of sphingolipid metabolism inhibitors in diverse species of the filamentous fungus Fusarium.</title>
        <authorList>
            <person name="Kim H.S."/>
            <person name="Lohmar J.M."/>
            <person name="Busman M."/>
            <person name="Brown D.W."/>
            <person name="Naumann T.A."/>
            <person name="Divon H.H."/>
            <person name="Lysoe E."/>
            <person name="Uhlig S."/>
            <person name="Proctor R.H."/>
        </authorList>
    </citation>
    <scope>NUCLEOTIDE SEQUENCE</scope>
    <source>
        <strain evidence="3">NRRL 20472</strain>
    </source>
</reference>
<feature type="signal peptide" evidence="2">
    <location>
        <begin position="1"/>
        <end position="18"/>
    </location>
</feature>
<gene>
    <name evidence="3" type="ORF">FSARC_8497</name>
</gene>
<keyword evidence="2" id="KW-0732">Signal</keyword>
<organism evidence="3 4">
    <name type="scientific">Fusarium sarcochroum</name>
    <dbReference type="NCBI Taxonomy" id="1208366"/>
    <lineage>
        <taxon>Eukaryota</taxon>
        <taxon>Fungi</taxon>
        <taxon>Dikarya</taxon>
        <taxon>Ascomycota</taxon>
        <taxon>Pezizomycotina</taxon>
        <taxon>Sordariomycetes</taxon>
        <taxon>Hypocreomycetidae</taxon>
        <taxon>Hypocreales</taxon>
        <taxon>Nectriaceae</taxon>
        <taxon>Fusarium</taxon>
        <taxon>Fusarium lateritium species complex</taxon>
    </lineage>
</organism>
<proteinExistence type="predicted"/>
<evidence type="ECO:0008006" key="5">
    <source>
        <dbReference type="Google" id="ProtNLM"/>
    </source>
</evidence>
<keyword evidence="4" id="KW-1185">Reference proteome</keyword>
<name>A0A8H4TT36_9HYPO</name>
<protein>
    <recommendedName>
        <fullName evidence="5">Apple domain-containing protein</fullName>
    </recommendedName>
</protein>
<feature type="chain" id="PRO_5034349906" description="Apple domain-containing protein" evidence="2">
    <location>
        <begin position="19"/>
        <end position="374"/>
    </location>
</feature>
<dbReference type="EMBL" id="JABEXW010000470">
    <property type="protein sequence ID" value="KAF4963488.1"/>
    <property type="molecule type" value="Genomic_DNA"/>
</dbReference>
<feature type="region of interest" description="Disordered" evidence="1">
    <location>
        <begin position="131"/>
        <end position="154"/>
    </location>
</feature>
<evidence type="ECO:0000256" key="2">
    <source>
        <dbReference type="SAM" id="SignalP"/>
    </source>
</evidence>
<dbReference type="OrthoDB" id="5428787at2759"/>
<evidence type="ECO:0000256" key="1">
    <source>
        <dbReference type="SAM" id="MobiDB-lite"/>
    </source>
</evidence>
<reference evidence="3" key="2">
    <citation type="submission" date="2020-05" db="EMBL/GenBank/DDBJ databases">
        <authorList>
            <person name="Kim H.-S."/>
            <person name="Proctor R.H."/>
            <person name="Brown D.W."/>
        </authorList>
    </citation>
    <scope>NUCLEOTIDE SEQUENCE</scope>
    <source>
        <strain evidence="3">NRRL 20472</strain>
    </source>
</reference>
<comment type="caution">
    <text evidence="3">The sequence shown here is derived from an EMBL/GenBank/DDBJ whole genome shotgun (WGS) entry which is preliminary data.</text>
</comment>
<dbReference type="AlphaFoldDB" id="A0A8H4TT36"/>
<evidence type="ECO:0000313" key="3">
    <source>
        <dbReference type="EMBL" id="KAF4963488.1"/>
    </source>
</evidence>
<sequence>MARLALVLFFTLLGVVVAQTSTFSNEICSTRFARSSVQPVPSTTTTRSFTLTAFSYGYLDEHQYCDSPIVYGYVHQHIVLTQTDTTTSISTVVVTTTTVTTSTTTVPTPVGFTPVALQTDYVAKRKRGLSKRCKRKKPKVPKTSDTPKTNNSTLRNTIKRVGNSLAFSPLLYPQVVSCRDTFEVVVTSSITRPSCRQTPTTTVTLPTITSTARTSTTTVVTSTSTQPDASTTVTTSAIVTVMTTTTSTATSITSVTSTATSVAPAQTTYAACSANNLVNSANGGHSIESLSISGTFLQANVNTPYDCCVSCQLTANCVGAGFADSKCSMVIGTTCDATSEDQAGFGTEDTTDLYLTISNGPCGQLANNGDQPSN</sequence>
<evidence type="ECO:0000313" key="4">
    <source>
        <dbReference type="Proteomes" id="UP000622797"/>
    </source>
</evidence>
<feature type="compositionally biased region" description="Basic residues" evidence="1">
    <location>
        <begin position="131"/>
        <end position="140"/>
    </location>
</feature>
<dbReference type="Proteomes" id="UP000622797">
    <property type="component" value="Unassembled WGS sequence"/>
</dbReference>